<feature type="region of interest" description="Disordered" evidence="1">
    <location>
        <begin position="996"/>
        <end position="1192"/>
    </location>
</feature>
<feature type="compositionally biased region" description="Low complexity" evidence="1">
    <location>
        <begin position="1097"/>
        <end position="1109"/>
    </location>
</feature>
<keyword evidence="2" id="KW-0472">Membrane</keyword>
<feature type="transmembrane region" description="Helical" evidence="2">
    <location>
        <begin position="797"/>
        <end position="822"/>
    </location>
</feature>
<proteinExistence type="predicted"/>
<feature type="transmembrane region" description="Helical" evidence="2">
    <location>
        <begin position="289"/>
        <end position="309"/>
    </location>
</feature>
<feature type="compositionally biased region" description="Gly residues" evidence="1">
    <location>
        <begin position="1136"/>
        <end position="1149"/>
    </location>
</feature>
<evidence type="ECO:0000256" key="2">
    <source>
        <dbReference type="SAM" id="Phobius"/>
    </source>
</evidence>
<feature type="transmembrane region" description="Helical" evidence="2">
    <location>
        <begin position="113"/>
        <end position="134"/>
    </location>
</feature>
<keyword evidence="2" id="KW-0812">Transmembrane</keyword>
<keyword evidence="2" id="KW-1133">Transmembrane helix</keyword>
<dbReference type="KEGG" id="mea:Mex_2p0662"/>
<feature type="compositionally biased region" description="Basic and acidic residues" evidence="1">
    <location>
        <begin position="1180"/>
        <end position="1192"/>
    </location>
</feature>
<dbReference type="NCBIfam" id="TIGR04346">
    <property type="entry name" value="DotA_TraY"/>
    <property type="match status" value="1"/>
</dbReference>
<protein>
    <submittedName>
        <fullName evidence="3">Uncharacterized protein</fullName>
    </submittedName>
</protein>
<feature type="transmembrane region" description="Helical" evidence="2">
    <location>
        <begin position="758"/>
        <end position="777"/>
    </location>
</feature>
<feature type="compositionally biased region" description="Gly residues" evidence="1">
    <location>
        <begin position="999"/>
        <end position="1027"/>
    </location>
</feature>
<evidence type="ECO:0000256" key="1">
    <source>
        <dbReference type="SAM" id="MobiDB-lite"/>
    </source>
</evidence>
<feature type="transmembrane region" description="Helical" evidence="2">
    <location>
        <begin position="884"/>
        <end position="905"/>
    </location>
</feature>
<reference evidence="3 4" key="1">
    <citation type="journal article" date="2009" name="PLoS ONE">
        <title>Methylobacterium genome sequences: a reference blueprint to investigate microbial metabolism of C1 compounds from natural and industrial sources.</title>
        <authorList>
            <person name="Vuilleumier S."/>
            <person name="Chistoserdova L."/>
            <person name="Lee M.-C."/>
            <person name="Bringel F."/>
            <person name="Lajus A."/>
            <person name="Zhou Y."/>
            <person name="Gourion B."/>
            <person name="Barbe V."/>
            <person name="Chang J."/>
            <person name="Cruveiller S."/>
            <person name="Dossat C."/>
            <person name="Gillett W."/>
            <person name="Gruffaz C."/>
            <person name="Haugen E."/>
            <person name="Hourcade E."/>
            <person name="Levy R."/>
            <person name="Mangenot S."/>
            <person name="Muller E."/>
            <person name="Nadalig T."/>
            <person name="Pagni M."/>
            <person name="Penny C."/>
            <person name="Peyraud R."/>
            <person name="Robinson D.G."/>
            <person name="Roche D."/>
            <person name="Rouy Z."/>
            <person name="Saenampechek C."/>
            <person name="Salvignol G."/>
            <person name="Vallenet D."/>
            <person name="Wu Z."/>
            <person name="Marx C.J."/>
            <person name="Vorholt J.A."/>
            <person name="Olson M.V."/>
            <person name="Kaul R."/>
            <person name="Weissenbach J."/>
            <person name="Medigue C."/>
            <person name="Lidstrom M.E."/>
        </authorList>
    </citation>
    <scope>NUCLEOTIDE SEQUENCE [LARGE SCALE GENOMIC DNA]</scope>
    <source>
        <strain evidence="4">ATCC 14718 / DSM 1338 / JCM 2805 / NCIMB 9133 / AM1</strain>
    </source>
</reference>
<feature type="transmembrane region" description="Helical" evidence="2">
    <location>
        <begin position="917"/>
        <end position="936"/>
    </location>
</feature>
<feature type="transmembrane region" description="Helical" evidence="2">
    <location>
        <begin position="335"/>
        <end position="360"/>
    </location>
</feature>
<dbReference type="EMBL" id="CP001511">
    <property type="protein sequence ID" value="ACS43509.1"/>
    <property type="molecule type" value="Genomic_DNA"/>
</dbReference>
<gene>
    <name evidence="3" type="ordered locus">MexAM1_META2p0662</name>
</gene>
<sequence>MADQRNRSGTDLGDLGRDTLVDDLVGRDQWRRSKLGYLTGVGPIRQSMSTIGRTVGETGRTWRALCRALFRRDSDARAVNVDDPAERFEASMFVHGRTEADLVALQRRSHHAFYLYAVLMVVAFVLGTLSHKFVPSSISIPVGLQILFGLAVVPMLGAFVFRWGYTNFIVRRRSYLPALAYLGSGDWFPQLPASAVVVRRRRAATKIAIAAATVAVGFGMLPTDAFAQNPPAPTGNGLAQAFDIFKTPGSDDLFMNLLSLVLPNVGPVPGLTGQAAAGSPAHNSLSMGLMIFSGILLLVACTMVAWHTITGTVMSAQTGKVLGERWSQVWSPARVVVGLGFLIPISGGFCAAQILVLYLVAWGGSAANMIWVPYVQAISSGSASTAEATAVTDKASFIANLPGTYDAVRQIAERELCYETNKIVFQRSGTNLAWNGIPETLKWDTLTAGDRFAVAGDLVMSTLNPNYWGLIDNTYQRFATQKTKKMDYGMYCGAITVSSVNDELSQASVNNSDNAGLAASVAAEYDKGRFAAVARAQEILRPIMQQAAKTYFPTGGSGGGGQQNAFYFHEGSGYQNIPLQIKAAVAAYNQEMLNAAQKALQMGAPQQGGNSAGTNLSQVTNGLGWASAGLYYTTLARIQGVVYSRASYPPSFSPDIQTPEAISIDSQVLSKALYSNSESQPGTLADFRTWWGRNNRAFLLDNERAENAAMAGTSTLKTSLFGELSDGASWWLIDKLLEGFKINPFNAMLSLVELGHSILSWITALGATIGVVSMASLTPAGLMGSAVMGGAGKGGIIGSFFLGVGVMILGALFTAGIVLAYILPMIPYLIVTFFVMAMLILVAEAMVAAPLWAFFHVRMDGQEFVESVQRPGYMISFNLLLRPSLMILGLIMSYLIHGAMAWFVWQTFKIAAKGATAGFSVGPVGAVVFISMYAYINYMIAIRCFNLATQVPDRVARWFGGQGEHTDEERMTQQAAGAMSGQIAQRAGSTINAGTIAGALGGGQQGRFPGGTPGGPRGLGAPGGRGPQMGRLANLGDNMANRTAGGGQEESGYAGGGQAGGQAGGGGGEAYGAGGSSGGGSRGGPGEPATAMGRRFANAAQEAGRAIGAGRRERDASRGGDAGPQDRTASRSGAVGSAGMGSTYGGNGRGGERSGQTGGDRVRRDNADPGVQNASFTRRGQMENRHQDIDDD</sequence>
<evidence type="ECO:0000313" key="3">
    <source>
        <dbReference type="EMBL" id="ACS43509.1"/>
    </source>
</evidence>
<keyword evidence="4" id="KW-1185">Reference proteome</keyword>
<evidence type="ECO:0000313" key="4">
    <source>
        <dbReference type="Proteomes" id="UP000009081"/>
    </source>
</evidence>
<dbReference type="AlphaFoldDB" id="C5B4X7"/>
<feature type="transmembrane region" description="Helical" evidence="2">
    <location>
        <begin position="146"/>
        <end position="165"/>
    </location>
</feature>
<organism evidence="3 4">
    <name type="scientific">Methylorubrum extorquens (strain ATCC 14718 / DSM 1338 / JCM 2805 / NCIMB 9133 / AM1)</name>
    <name type="common">Methylobacterium extorquens</name>
    <dbReference type="NCBI Taxonomy" id="272630"/>
    <lineage>
        <taxon>Bacteria</taxon>
        <taxon>Pseudomonadati</taxon>
        <taxon>Pseudomonadota</taxon>
        <taxon>Alphaproteobacteria</taxon>
        <taxon>Hyphomicrobiales</taxon>
        <taxon>Methylobacteriaceae</taxon>
        <taxon>Methylorubrum</taxon>
    </lineage>
</organism>
<geneLocation type="plasmid" evidence="3 4">
    <name>megaplasmid</name>
</geneLocation>
<keyword evidence="3" id="KW-0614">Plasmid</keyword>
<dbReference type="OrthoDB" id="5457650at2"/>
<dbReference type="Proteomes" id="UP000009081">
    <property type="component" value="Plasmid megaplasmid"/>
</dbReference>
<dbReference type="RefSeq" id="WP_012753959.1">
    <property type="nucleotide sequence ID" value="NC_012811.1"/>
</dbReference>
<dbReference type="HOGENOM" id="CLU_271680_0_0_5"/>
<accession>C5B4X7</accession>
<dbReference type="InterPro" id="IPR027628">
    <property type="entry name" value="DotA_TraY"/>
</dbReference>
<feature type="compositionally biased region" description="Gly residues" evidence="1">
    <location>
        <begin position="1044"/>
        <end position="1086"/>
    </location>
</feature>
<name>C5B4X7_METEA</name>
<feature type="transmembrane region" description="Helical" evidence="2">
    <location>
        <begin position="829"/>
        <end position="855"/>
    </location>
</feature>